<keyword evidence="2" id="KW-1185">Reference proteome</keyword>
<name>A0ABY0I452_9GAMM</name>
<proteinExistence type="predicted"/>
<evidence type="ECO:0000313" key="2">
    <source>
        <dbReference type="Proteomes" id="UP000294166"/>
    </source>
</evidence>
<sequence>ATQQSMGHNPIISTKVFRQVTYATIQEAQQVHTETMNAEYEAIEQRDLANENRGHKIAKMMNDHVRNRIVPTEDGLESLTAYRKPFGEKCVLPLSLFAQSLNGESRNHTQASQSFVNETQGNASFQPEINPKNAYWPPYNFLAEDGEKEIHVTYTQDVIETTVLAPEEWTEFFDMLDKTQNIGGAATGVYDAFDTAKKLGGFGVTAYVKTHNGVDYLILKGYKQHMKT</sequence>
<organism evidence="1 2">
    <name type="scientific">Aliivibrio finisterrensis</name>
    <dbReference type="NCBI Taxonomy" id="511998"/>
    <lineage>
        <taxon>Bacteria</taxon>
        <taxon>Pseudomonadati</taxon>
        <taxon>Pseudomonadota</taxon>
        <taxon>Gammaproteobacteria</taxon>
        <taxon>Vibrionales</taxon>
        <taxon>Vibrionaceae</taxon>
        <taxon>Aliivibrio</taxon>
    </lineage>
</organism>
<gene>
    <name evidence="1" type="ORF">ERW53_20785</name>
</gene>
<protein>
    <submittedName>
        <fullName evidence="1">Uncharacterized protein</fullName>
    </submittedName>
</protein>
<reference evidence="1 2" key="1">
    <citation type="submission" date="2019-02" db="EMBL/GenBank/DDBJ databases">
        <title>Genome sequences of Aliivibrio finisterrensis strains from farmed Atlantic salmon.</title>
        <authorList>
            <person name="Bowman J.P."/>
        </authorList>
    </citation>
    <scope>NUCLEOTIDE SEQUENCE [LARGE SCALE GENOMIC DNA]</scope>
    <source>
        <strain evidence="1 2">A21</strain>
    </source>
</reference>
<feature type="non-terminal residue" evidence="1">
    <location>
        <position position="228"/>
    </location>
</feature>
<dbReference type="EMBL" id="SEZN01000116">
    <property type="protein sequence ID" value="RYU57422.1"/>
    <property type="molecule type" value="Genomic_DNA"/>
</dbReference>
<feature type="non-terminal residue" evidence="1">
    <location>
        <position position="1"/>
    </location>
</feature>
<accession>A0ABY0I452</accession>
<comment type="caution">
    <text evidence="1">The sequence shown here is derived from an EMBL/GenBank/DDBJ whole genome shotgun (WGS) entry which is preliminary data.</text>
</comment>
<dbReference type="Proteomes" id="UP000294166">
    <property type="component" value="Unassembled WGS sequence"/>
</dbReference>
<evidence type="ECO:0000313" key="1">
    <source>
        <dbReference type="EMBL" id="RYU57422.1"/>
    </source>
</evidence>